<dbReference type="Proteomes" id="UP001155483">
    <property type="component" value="Unassembled WGS sequence"/>
</dbReference>
<feature type="domain" description="Glycosyl transferase family 1" evidence="2">
    <location>
        <begin position="192"/>
        <end position="349"/>
    </location>
</feature>
<sequence length="378" mass="42422">MKLTYASVFDATNLNNWSGLGYYYGVMLEQAGFDLNYLNNLNTPFQSLHSMKQHLVKRMAGKLYSRHFNINVSKTYAQIIQKKLGAGSAIFSPNTIVLAHLGSEYKRILYADATLERLLHLYPNYSNLTKQCVIEGHEIDRQAIHNSDLLIYSSQWAADSAINFYNADPKKISIAPFGANLKSVPAYCDIKNIIKKRASNNEIHILFLGVDWIRKGGDKALEVINRLNENGLKATLHIAGIKGKLPINEQNNIVNHGFIGKDSIDGEEKLAELFSTCHFLLLPTIADCTPVVFSEANAFGMPCITTNVGGNSCIVRNDINGKVFDPSIFIEEAVDYIQEITQSTQKYEQLCLSSYDRYCTELNWTTTGKKIFKLINDL</sequence>
<dbReference type="Gene3D" id="3.40.50.2000">
    <property type="entry name" value="Glycogen Phosphorylase B"/>
    <property type="match status" value="2"/>
</dbReference>
<dbReference type="RefSeq" id="WP_279298059.1">
    <property type="nucleotide sequence ID" value="NZ_JAOTIF010000013.1"/>
</dbReference>
<evidence type="ECO:0000256" key="1">
    <source>
        <dbReference type="ARBA" id="ARBA00022679"/>
    </source>
</evidence>
<dbReference type="Pfam" id="PF00534">
    <property type="entry name" value="Glycos_transf_1"/>
    <property type="match status" value="1"/>
</dbReference>
<keyword evidence="4" id="KW-1185">Reference proteome</keyword>
<keyword evidence="1" id="KW-0808">Transferase</keyword>
<organism evidence="3 4">
    <name type="scientific">Paraflavisolibacter caeni</name>
    <dbReference type="NCBI Taxonomy" id="2982496"/>
    <lineage>
        <taxon>Bacteria</taxon>
        <taxon>Pseudomonadati</taxon>
        <taxon>Bacteroidota</taxon>
        <taxon>Chitinophagia</taxon>
        <taxon>Chitinophagales</taxon>
        <taxon>Chitinophagaceae</taxon>
        <taxon>Paraflavisolibacter</taxon>
    </lineage>
</organism>
<protein>
    <submittedName>
        <fullName evidence="3">Glycosyltransferase family 4 protein</fullName>
    </submittedName>
</protein>
<dbReference type="EMBL" id="JAOTIF010000013">
    <property type="protein sequence ID" value="MCU7550619.1"/>
    <property type="molecule type" value="Genomic_DNA"/>
</dbReference>
<name>A0A9X2XPD7_9BACT</name>
<reference evidence="3" key="2">
    <citation type="submission" date="2023-04" db="EMBL/GenBank/DDBJ databases">
        <title>Paracnuella aquatica gen. nov., sp. nov., a member of the family Chitinophagaceae isolated from a hot spring.</title>
        <authorList>
            <person name="Wang C."/>
        </authorList>
    </citation>
    <scope>NUCLEOTIDE SEQUENCE</scope>
    <source>
        <strain evidence="3">LB-8</strain>
    </source>
</reference>
<dbReference type="GO" id="GO:0009103">
    <property type="term" value="P:lipopolysaccharide biosynthetic process"/>
    <property type="evidence" value="ECO:0007669"/>
    <property type="project" value="TreeGrafter"/>
</dbReference>
<dbReference type="PANTHER" id="PTHR46401">
    <property type="entry name" value="GLYCOSYLTRANSFERASE WBBK-RELATED"/>
    <property type="match status" value="1"/>
</dbReference>
<dbReference type="GO" id="GO:0016757">
    <property type="term" value="F:glycosyltransferase activity"/>
    <property type="evidence" value="ECO:0007669"/>
    <property type="project" value="InterPro"/>
</dbReference>
<dbReference type="SUPFAM" id="SSF53756">
    <property type="entry name" value="UDP-Glycosyltransferase/glycogen phosphorylase"/>
    <property type="match status" value="1"/>
</dbReference>
<dbReference type="InterPro" id="IPR001296">
    <property type="entry name" value="Glyco_trans_1"/>
</dbReference>
<accession>A0A9X2XPD7</accession>
<comment type="caution">
    <text evidence="3">The sequence shown here is derived from an EMBL/GenBank/DDBJ whole genome shotgun (WGS) entry which is preliminary data.</text>
</comment>
<evidence type="ECO:0000313" key="3">
    <source>
        <dbReference type="EMBL" id="MCU7550619.1"/>
    </source>
</evidence>
<evidence type="ECO:0000259" key="2">
    <source>
        <dbReference type="Pfam" id="PF00534"/>
    </source>
</evidence>
<dbReference type="CDD" id="cd03801">
    <property type="entry name" value="GT4_PimA-like"/>
    <property type="match status" value="1"/>
</dbReference>
<dbReference type="AlphaFoldDB" id="A0A9X2XPD7"/>
<reference evidence="3" key="1">
    <citation type="submission" date="2022-09" db="EMBL/GenBank/DDBJ databases">
        <authorList>
            <person name="Yuan C."/>
            <person name="Ke Z."/>
        </authorList>
    </citation>
    <scope>NUCLEOTIDE SEQUENCE</scope>
    <source>
        <strain evidence="3">LB-8</strain>
    </source>
</reference>
<gene>
    <name evidence="3" type="ORF">OCK74_15985</name>
</gene>
<evidence type="ECO:0000313" key="4">
    <source>
        <dbReference type="Proteomes" id="UP001155483"/>
    </source>
</evidence>
<dbReference type="PANTHER" id="PTHR46401:SF2">
    <property type="entry name" value="GLYCOSYLTRANSFERASE WBBK-RELATED"/>
    <property type="match status" value="1"/>
</dbReference>
<proteinExistence type="predicted"/>